<keyword evidence="3" id="KW-1133">Transmembrane helix</keyword>
<accession>A0A1H9PP16</accession>
<dbReference type="AlphaFoldDB" id="A0A1H9PP16"/>
<dbReference type="GO" id="GO:0009986">
    <property type="term" value="C:cell surface"/>
    <property type="evidence" value="ECO:0007669"/>
    <property type="project" value="UniProtKB-SubCell"/>
</dbReference>
<keyword evidence="3" id="KW-0812">Transmembrane</keyword>
<comment type="subcellular location">
    <subcellularLocation>
        <location evidence="1">Cell surface</location>
    </subcellularLocation>
</comment>
<name>A0A1H9PP16_9BACI</name>
<dbReference type="EMBL" id="FOGT01000001">
    <property type="protein sequence ID" value="SER49897.1"/>
    <property type="molecule type" value="Genomic_DNA"/>
</dbReference>
<sequence length="163" mass="19361">MLKHTVSRYICRNEQGVTLLELMIGIVIFLYMTSVFSFMFHYWTVAGGKYNDFSYEELLLFVNHLQMEFNGTELYWTDKQKLYLLKPEDQSIVHYEHYNDKVRRQVGGRGHEVFLQRVETFQVYEKPYGIDIVVSSNKQTWEKSLIHPSFSIGRNGGTEEERQ</sequence>
<reference evidence="5" key="1">
    <citation type="submission" date="2016-10" db="EMBL/GenBank/DDBJ databases">
        <authorList>
            <person name="Varghese N."/>
            <person name="Submissions S."/>
        </authorList>
    </citation>
    <scope>NUCLEOTIDE SEQUENCE [LARGE SCALE GENOMIC DNA]</scope>
    <source>
        <strain evidence="5">S9</strain>
    </source>
</reference>
<gene>
    <name evidence="4" type="ORF">SAMN05518684_101403</name>
</gene>
<dbReference type="Pfam" id="PF07963">
    <property type="entry name" value="N_methyl"/>
    <property type="match status" value="1"/>
</dbReference>
<keyword evidence="5" id="KW-1185">Reference proteome</keyword>
<dbReference type="RefSeq" id="WP_177174151.1">
    <property type="nucleotide sequence ID" value="NZ_FOGT01000001.1"/>
</dbReference>
<dbReference type="Proteomes" id="UP000198571">
    <property type="component" value="Unassembled WGS sequence"/>
</dbReference>
<evidence type="ECO:0000256" key="3">
    <source>
        <dbReference type="SAM" id="Phobius"/>
    </source>
</evidence>
<keyword evidence="3" id="KW-0472">Membrane</keyword>
<dbReference type="Pfam" id="PF15980">
    <property type="entry name" value="ComGF"/>
    <property type="match status" value="1"/>
</dbReference>
<proteinExistence type="predicted"/>
<dbReference type="InterPro" id="IPR016977">
    <property type="entry name" value="ComGF"/>
</dbReference>
<dbReference type="InterPro" id="IPR012902">
    <property type="entry name" value="N_methyl_site"/>
</dbReference>
<evidence type="ECO:0000313" key="5">
    <source>
        <dbReference type="Proteomes" id="UP000198571"/>
    </source>
</evidence>
<evidence type="ECO:0000313" key="4">
    <source>
        <dbReference type="EMBL" id="SER49897.1"/>
    </source>
</evidence>
<protein>
    <submittedName>
        <fullName evidence="4">Competence protein ComGF</fullName>
    </submittedName>
</protein>
<feature type="transmembrane region" description="Helical" evidence="3">
    <location>
        <begin position="20"/>
        <end position="43"/>
    </location>
</feature>
<dbReference type="STRING" id="1601833.SAMN05518684_101403"/>
<dbReference type="GO" id="GO:0030420">
    <property type="term" value="P:establishment of competence for transformation"/>
    <property type="evidence" value="ECO:0007669"/>
    <property type="project" value="UniProtKB-KW"/>
</dbReference>
<evidence type="ECO:0000256" key="1">
    <source>
        <dbReference type="ARBA" id="ARBA00004241"/>
    </source>
</evidence>
<organism evidence="4 5">
    <name type="scientific">Salipaludibacillus aurantiacus</name>
    <dbReference type="NCBI Taxonomy" id="1601833"/>
    <lineage>
        <taxon>Bacteria</taxon>
        <taxon>Bacillati</taxon>
        <taxon>Bacillota</taxon>
        <taxon>Bacilli</taxon>
        <taxon>Bacillales</taxon>
        <taxon>Bacillaceae</taxon>
    </lineage>
</organism>
<keyword evidence="2" id="KW-0178">Competence</keyword>
<evidence type="ECO:0000256" key="2">
    <source>
        <dbReference type="ARBA" id="ARBA00023287"/>
    </source>
</evidence>